<sequence>MASRDLFWLLVRDYSESTGYKILDFGYVELEVRRTRHDYIRFGMFTDDRLIVVKAGCSNEAMQKAQRELVMVTRFH</sequence>
<name>A0A845KY84_9FIRM</name>
<dbReference type="Proteomes" id="UP000463470">
    <property type="component" value="Unassembled WGS sequence"/>
</dbReference>
<reference evidence="1 2" key="1">
    <citation type="submission" date="2020-01" db="EMBL/GenBank/DDBJ databases">
        <title>Whole-genome sequence of Heliobacterium undosum DSM 13378.</title>
        <authorList>
            <person name="Kyndt J.A."/>
            <person name="Meyer T.E."/>
        </authorList>
    </citation>
    <scope>NUCLEOTIDE SEQUENCE [LARGE SCALE GENOMIC DNA]</scope>
    <source>
        <strain evidence="1 2">DSM 13378</strain>
    </source>
</reference>
<gene>
    <name evidence="1" type="ORF">GTO91_03470</name>
</gene>
<comment type="caution">
    <text evidence="1">The sequence shown here is derived from an EMBL/GenBank/DDBJ whole genome shotgun (WGS) entry which is preliminary data.</text>
</comment>
<keyword evidence="2" id="KW-1185">Reference proteome</keyword>
<evidence type="ECO:0000313" key="1">
    <source>
        <dbReference type="EMBL" id="MZP28767.1"/>
    </source>
</evidence>
<dbReference type="AlphaFoldDB" id="A0A845KY84"/>
<protein>
    <submittedName>
        <fullName evidence="1">Uncharacterized protein</fullName>
    </submittedName>
</protein>
<accession>A0A845KY84</accession>
<organism evidence="1 2">
    <name type="scientific">Heliomicrobium undosum</name>
    <dbReference type="NCBI Taxonomy" id="121734"/>
    <lineage>
        <taxon>Bacteria</taxon>
        <taxon>Bacillati</taxon>
        <taxon>Bacillota</taxon>
        <taxon>Clostridia</taxon>
        <taxon>Eubacteriales</taxon>
        <taxon>Heliobacteriaceae</taxon>
        <taxon>Heliomicrobium</taxon>
    </lineage>
</organism>
<dbReference type="RefSeq" id="WP_161254866.1">
    <property type="nucleotide sequence ID" value="NZ_WXEY01000002.1"/>
</dbReference>
<proteinExistence type="predicted"/>
<evidence type="ECO:0000313" key="2">
    <source>
        <dbReference type="Proteomes" id="UP000463470"/>
    </source>
</evidence>
<dbReference type="EMBL" id="WXEY01000002">
    <property type="protein sequence ID" value="MZP28767.1"/>
    <property type="molecule type" value="Genomic_DNA"/>
</dbReference>